<proteinExistence type="predicted"/>
<evidence type="ECO:0000313" key="5">
    <source>
        <dbReference type="EMBL" id="CAL1527530.1"/>
    </source>
</evidence>
<dbReference type="InterPro" id="IPR036915">
    <property type="entry name" value="Cyclin-like_sf"/>
</dbReference>
<evidence type="ECO:0000256" key="2">
    <source>
        <dbReference type="ARBA" id="ARBA00022833"/>
    </source>
</evidence>
<comment type="caution">
    <text evidence="5">The sequence shown here is derived from an EMBL/GenBank/DDBJ whole genome shotgun (WGS) entry which is preliminary data.</text>
</comment>
<name>A0AAV2H2B7_LYMST</name>
<sequence>MPDICLSCGVEAVIEVEVDGEGSQRICIECASVASGPRSEEISTPDDNETSPNKSDELVCESCGETLSTSLVLEGLQTCPECQALEDNDPNQEKKLPLCCNAETDRDLNIEISHGTDVCISCGCKDLIRDCIGMDERKVCRGCGSILAESDLVGEEFFGVSRSYMNTLPTYANKAQKLKGLLAGHNKISILHDKLCFSEVIKAEALEMFEKVFYKKEVFYAQIVTKENIAAACLFIVCRLHDIPICLTHFKPHLDKFSAFTKANKKVLKYLDITLPHMNTSSQVSHYLEGHGFDSKMVDKVKDILFLCRQAWLTQGRAREGLIVIALYYAYLSVGQGKGKVTLNKFREMYKFPAVSSNLHKECNNLFLKLARTLPWVSGSIITMKTLYRYIDDILKYQNSLFHLAFKRDYMSSSSDNAENSCTESSVGASSSLMTS</sequence>
<feature type="non-terminal residue" evidence="5">
    <location>
        <position position="436"/>
    </location>
</feature>
<dbReference type="EMBL" id="CAXITT010000019">
    <property type="protein sequence ID" value="CAL1527530.1"/>
    <property type="molecule type" value="Genomic_DNA"/>
</dbReference>
<gene>
    <name evidence="5" type="ORF">GSLYS_00001707001</name>
</gene>
<feature type="domain" description="BRF2-like C-terminal" evidence="4">
    <location>
        <begin position="294"/>
        <end position="398"/>
    </location>
</feature>
<dbReference type="GO" id="GO:0008270">
    <property type="term" value="F:zinc ion binding"/>
    <property type="evidence" value="ECO:0007669"/>
    <property type="project" value="UniProtKB-KW"/>
</dbReference>
<keyword evidence="2" id="KW-0862">Zinc</keyword>
<dbReference type="AlphaFoldDB" id="A0AAV2H2B7"/>
<keyword evidence="1" id="KW-0479">Metal-binding</keyword>
<dbReference type="Pfam" id="PF21886">
    <property type="entry name" value="BRF2-like_C_cyclin_rpt"/>
    <property type="match status" value="1"/>
</dbReference>
<evidence type="ECO:0000259" key="4">
    <source>
        <dbReference type="Pfam" id="PF21886"/>
    </source>
</evidence>
<dbReference type="InterPro" id="IPR054078">
    <property type="entry name" value="BRF2-like_C"/>
</dbReference>
<dbReference type="Proteomes" id="UP001497497">
    <property type="component" value="Unassembled WGS sequence"/>
</dbReference>
<feature type="region of interest" description="Disordered" evidence="3">
    <location>
        <begin position="415"/>
        <end position="436"/>
    </location>
</feature>
<keyword evidence="1" id="KW-0863">Zinc-finger</keyword>
<protein>
    <recommendedName>
        <fullName evidence="4">BRF2-like C-terminal domain-containing protein</fullName>
    </recommendedName>
</protein>
<evidence type="ECO:0000256" key="3">
    <source>
        <dbReference type="SAM" id="MobiDB-lite"/>
    </source>
</evidence>
<organism evidence="5 6">
    <name type="scientific">Lymnaea stagnalis</name>
    <name type="common">Great pond snail</name>
    <name type="synonym">Helix stagnalis</name>
    <dbReference type="NCBI Taxonomy" id="6523"/>
    <lineage>
        <taxon>Eukaryota</taxon>
        <taxon>Metazoa</taxon>
        <taxon>Spiralia</taxon>
        <taxon>Lophotrochozoa</taxon>
        <taxon>Mollusca</taxon>
        <taxon>Gastropoda</taxon>
        <taxon>Heterobranchia</taxon>
        <taxon>Euthyneura</taxon>
        <taxon>Panpulmonata</taxon>
        <taxon>Hygrophila</taxon>
        <taxon>Lymnaeoidea</taxon>
        <taxon>Lymnaeidae</taxon>
        <taxon>Lymnaea</taxon>
    </lineage>
</organism>
<dbReference type="Gene3D" id="1.10.472.10">
    <property type="entry name" value="Cyclin-like"/>
    <property type="match status" value="1"/>
</dbReference>
<accession>A0AAV2H2B7</accession>
<evidence type="ECO:0000313" key="6">
    <source>
        <dbReference type="Proteomes" id="UP001497497"/>
    </source>
</evidence>
<dbReference type="SUPFAM" id="SSF47954">
    <property type="entry name" value="Cyclin-like"/>
    <property type="match status" value="1"/>
</dbReference>
<keyword evidence="6" id="KW-1185">Reference proteome</keyword>
<evidence type="ECO:0000256" key="1">
    <source>
        <dbReference type="ARBA" id="ARBA00022771"/>
    </source>
</evidence>
<reference evidence="5 6" key="1">
    <citation type="submission" date="2024-04" db="EMBL/GenBank/DDBJ databases">
        <authorList>
            <consortium name="Genoscope - CEA"/>
            <person name="William W."/>
        </authorList>
    </citation>
    <scope>NUCLEOTIDE SEQUENCE [LARGE SCALE GENOMIC DNA]</scope>
</reference>